<keyword evidence="2" id="KW-1185">Reference proteome</keyword>
<dbReference type="KEGG" id="lmoi:VV02_08060"/>
<evidence type="ECO:0000313" key="2">
    <source>
        <dbReference type="Proteomes" id="UP000066480"/>
    </source>
</evidence>
<dbReference type="InterPro" id="IPR036689">
    <property type="entry name" value="ESAT-6-like_sf"/>
</dbReference>
<accession>A0A0K1JQ81</accession>
<dbReference type="EMBL" id="CP011112">
    <property type="protein sequence ID" value="AKU18743.1"/>
    <property type="molecule type" value="Genomic_DNA"/>
</dbReference>
<name>A0A0K1JQ81_9MICO</name>
<reference evidence="1 2" key="1">
    <citation type="submission" date="2015-03" db="EMBL/GenBank/DDBJ databases">
        <title>Luteipulveratus halotolerans sp. nov., a novel actinobacterium (Dermacoccaceae) from Sarawak, Malaysia.</title>
        <authorList>
            <person name="Juboi H."/>
            <person name="Basik A."/>
            <person name="Shamsul S.S."/>
            <person name="Arnold P."/>
            <person name="Schmitt E.K."/>
            <person name="Sanglier J.-J."/>
            <person name="Yeo T."/>
        </authorList>
    </citation>
    <scope>NUCLEOTIDE SEQUENCE [LARGE SCALE GENOMIC DNA]</scope>
    <source>
        <strain evidence="1 2">MN07-A0370</strain>
    </source>
</reference>
<protein>
    <recommendedName>
        <fullName evidence="3">ESAT-6-like protein</fullName>
    </recommendedName>
</protein>
<organism evidence="1 2">
    <name type="scientific">Luteipulveratus mongoliensis</name>
    <dbReference type="NCBI Taxonomy" id="571913"/>
    <lineage>
        <taxon>Bacteria</taxon>
        <taxon>Bacillati</taxon>
        <taxon>Actinomycetota</taxon>
        <taxon>Actinomycetes</taxon>
        <taxon>Micrococcales</taxon>
        <taxon>Dermacoccaceae</taxon>
        <taxon>Luteipulveratus</taxon>
    </lineage>
</organism>
<gene>
    <name evidence="1" type="ORF">VV02_08060</name>
</gene>
<evidence type="ECO:0000313" key="1">
    <source>
        <dbReference type="EMBL" id="AKU18743.1"/>
    </source>
</evidence>
<evidence type="ECO:0008006" key="3">
    <source>
        <dbReference type="Google" id="ProtNLM"/>
    </source>
</evidence>
<dbReference type="InterPro" id="IPR010310">
    <property type="entry name" value="T7SS_ESAT-6-like"/>
</dbReference>
<dbReference type="Proteomes" id="UP000066480">
    <property type="component" value="Chromosome"/>
</dbReference>
<sequence>MSGHGTDLGTVAGDIQRQMGAINRKLSTLQGQWKGTAANQYTALHSDWQRQQRNVAESLGRISRALGSAATVYRTTESDVRRTFTPI</sequence>
<proteinExistence type="predicted"/>
<dbReference type="STRING" id="571913.VV02_08060"/>
<dbReference type="AlphaFoldDB" id="A0A0K1JQ81"/>
<dbReference type="SUPFAM" id="SSF140453">
    <property type="entry name" value="EsxAB dimer-like"/>
    <property type="match status" value="1"/>
</dbReference>
<dbReference type="Pfam" id="PF06013">
    <property type="entry name" value="WXG100"/>
    <property type="match status" value="1"/>
</dbReference>
<dbReference type="NCBIfam" id="TIGR03930">
    <property type="entry name" value="WXG100_ESAT6"/>
    <property type="match status" value="1"/>
</dbReference>
<dbReference type="Gene3D" id="1.10.287.1060">
    <property type="entry name" value="ESAT-6-like"/>
    <property type="match status" value="1"/>
</dbReference>